<organism evidence="1 2">
    <name type="scientific">Bradyrhizobium manausense</name>
    <dbReference type="NCBI Taxonomy" id="989370"/>
    <lineage>
        <taxon>Bacteria</taxon>
        <taxon>Pseudomonadati</taxon>
        <taxon>Pseudomonadota</taxon>
        <taxon>Alphaproteobacteria</taxon>
        <taxon>Hyphomicrobiales</taxon>
        <taxon>Nitrobacteraceae</taxon>
        <taxon>Bradyrhizobium</taxon>
    </lineage>
</organism>
<dbReference type="STRING" id="989370.AOQ71_01950"/>
<sequence>MDVPSDRMSCIHASRLRHVKEIRERGARAELSNLEAKCRIEALAAERAGRELAIAEERRAQAEVEVYEQLTSLGTVSVVELDRRELIFERLATEVTSKRQTLEDARSAQKQAETAASEGRAHWAKCSAATDKWRQIETDVQRAADTHAEVTAEIEADDEVSLRYGRALPHKMADGSI</sequence>
<name>A0A0R3E5G6_9BRAD</name>
<gene>
    <name evidence="1" type="ORF">AOQ71_01950</name>
</gene>
<evidence type="ECO:0000313" key="1">
    <source>
        <dbReference type="EMBL" id="KRQ17430.1"/>
    </source>
</evidence>
<dbReference type="OrthoDB" id="9807337at2"/>
<dbReference type="RefSeq" id="WP_057741031.1">
    <property type="nucleotide sequence ID" value="NZ_LJYG01000012.1"/>
</dbReference>
<keyword evidence="2" id="KW-1185">Reference proteome</keyword>
<dbReference type="InterPro" id="IPR053716">
    <property type="entry name" value="Flag_assembly_chemotaxis_eff"/>
</dbReference>
<accession>A0A0R3E5G6</accession>
<protein>
    <submittedName>
        <fullName evidence="1">Uncharacterized protein</fullName>
    </submittedName>
</protein>
<dbReference type="AlphaFoldDB" id="A0A0R3E5G6"/>
<dbReference type="EMBL" id="LJYG01000012">
    <property type="protein sequence ID" value="KRQ17430.1"/>
    <property type="molecule type" value="Genomic_DNA"/>
</dbReference>
<proteinExistence type="predicted"/>
<evidence type="ECO:0000313" key="2">
    <source>
        <dbReference type="Proteomes" id="UP000051936"/>
    </source>
</evidence>
<dbReference type="Proteomes" id="UP000051936">
    <property type="component" value="Unassembled WGS sequence"/>
</dbReference>
<comment type="caution">
    <text evidence="1">The sequence shown here is derived from an EMBL/GenBank/DDBJ whole genome shotgun (WGS) entry which is preliminary data.</text>
</comment>
<dbReference type="Gene3D" id="1.10.287.1700">
    <property type="match status" value="1"/>
</dbReference>
<reference evidence="1 2" key="1">
    <citation type="submission" date="2015-09" db="EMBL/GenBank/DDBJ databases">
        <title>Draft Genome Sequence of Bradyrhizobium manausense Strain BR 3351T, a Novel Symbiotic Nitrogen-Fixing Alphaproteobacterium Isolated from Brazilian Amazon Rain Forest.</title>
        <authorList>
            <person name="De Araujo J.L."/>
            <person name="Zilli J.E."/>
        </authorList>
    </citation>
    <scope>NUCLEOTIDE SEQUENCE [LARGE SCALE GENOMIC DNA]</scope>
    <source>
        <strain evidence="1 2">BR3351</strain>
    </source>
</reference>